<dbReference type="Proteomes" id="UP001276659">
    <property type="component" value="Unassembled WGS sequence"/>
</dbReference>
<gene>
    <name evidence="2" type="ORF">OEA41_002965</name>
</gene>
<reference evidence="2" key="1">
    <citation type="submission" date="2022-11" db="EMBL/GenBank/DDBJ databases">
        <title>Chromosomal genome sequence assembly and mating type (MAT) locus characterization of the leprose asexual lichenized fungus Lepraria neglecta (Nyl.) Erichsen.</title>
        <authorList>
            <person name="Allen J.L."/>
            <person name="Pfeffer B."/>
        </authorList>
    </citation>
    <scope>NUCLEOTIDE SEQUENCE</scope>
    <source>
        <strain evidence="2">Allen 5258</strain>
    </source>
</reference>
<proteinExistence type="predicted"/>
<dbReference type="Gene3D" id="1.25.40.10">
    <property type="entry name" value="Tetratricopeptide repeat domain"/>
    <property type="match status" value="1"/>
</dbReference>
<feature type="repeat" description="TPR" evidence="1">
    <location>
        <begin position="132"/>
        <end position="165"/>
    </location>
</feature>
<dbReference type="SUPFAM" id="SSF48452">
    <property type="entry name" value="TPR-like"/>
    <property type="match status" value="1"/>
</dbReference>
<dbReference type="PANTHER" id="PTHR46082">
    <property type="entry name" value="ATP/GTP-BINDING PROTEIN-RELATED"/>
    <property type="match status" value="1"/>
</dbReference>
<dbReference type="InterPro" id="IPR053137">
    <property type="entry name" value="NLR-like"/>
</dbReference>
<dbReference type="PANTHER" id="PTHR46082:SF6">
    <property type="entry name" value="AAA+ ATPASE DOMAIN-CONTAINING PROTEIN-RELATED"/>
    <property type="match status" value="1"/>
</dbReference>
<feature type="repeat" description="TPR" evidence="1">
    <location>
        <begin position="91"/>
        <end position="124"/>
    </location>
</feature>
<evidence type="ECO:0000313" key="2">
    <source>
        <dbReference type="EMBL" id="KAK3170881.1"/>
    </source>
</evidence>
<evidence type="ECO:0000256" key="1">
    <source>
        <dbReference type="PROSITE-ProRule" id="PRU00339"/>
    </source>
</evidence>
<sequence length="186" mass="21261">MLLAYSLVESHQGTESYSIHPVVHDWCMESISNDELDLMMMALTMVGFAVPSQSEPEYWVIQRRLLPHANRCVQQLPAINVLDAFRDQNSDDAFHNLGLLYRHQGKLAEAEKMYRRALDGYEKAWGPEHTSTDTVNNLGILYKDQDKLAEAEKMYRRALDGYEKLRGPNHPTTKLIGRNLSIILGT</sequence>
<dbReference type="InterPro" id="IPR019734">
    <property type="entry name" value="TPR_rpt"/>
</dbReference>
<dbReference type="EMBL" id="JASNWA010000008">
    <property type="protein sequence ID" value="KAK3170881.1"/>
    <property type="molecule type" value="Genomic_DNA"/>
</dbReference>
<comment type="caution">
    <text evidence="2">The sequence shown here is derived from an EMBL/GenBank/DDBJ whole genome shotgun (WGS) entry which is preliminary data.</text>
</comment>
<organism evidence="2 3">
    <name type="scientific">Lepraria neglecta</name>
    <dbReference type="NCBI Taxonomy" id="209136"/>
    <lineage>
        <taxon>Eukaryota</taxon>
        <taxon>Fungi</taxon>
        <taxon>Dikarya</taxon>
        <taxon>Ascomycota</taxon>
        <taxon>Pezizomycotina</taxon>
        <taxon>Lecanoromycetes</taxon>
        <taxon>OSLEUM clade</taxon>
        <taxon>Lecanoromycetidae</taxon>
        <taxon>Lecanorales</taxon>
        <taxon>Lecanorineae</taxon>
        <taxon>Stereocaulaceae</taxon>
        <taxon>Lepraria</taxon>
    </lineage>
</organism>
<evidence type="ECO:0000313" key="3">
    <source>
        <dbReference type="Proteomes" id="UP001276659"/>
    </source>
</evidence>
<evidence type="ECO:0008006" key="4">
    <source>
        <dbReference type="Google" id="ProtNLM"/>
    </source>
</evidence>
<keyword evidence="3" id="KW-1185">Reference proteome</keyword>
<accession>A0AAD9Z3S8</accession>
<dbReference type="PROSITE" id="PS50005">
    <property type="entry name" value="TPR"/>
    <property type="match status" value="2"/>
</dbReference>
<dbReference type="InterPro" id="IPR011990">
    <property type="entry name" value="TPR-like_helical_dom_sf"/>
</dbReference>
<dbReference type="SMART" id="SM00028">
    <property type="entry name" value="TPR"/>
    <property type="match status" value="2"/>
</dbReference>
<dbReference type="AlphaFoldDB" id="A0AAD9Z3S8"/>
<keyword evidence="1" id="KW-0802">TPR repeat</keyword>
<name>A0AAD9Z3S8_9LECA</name>
<protein>
    <recommendedName>
        <fullName evidence="4">TPR-like protein</fullName>
    </recommendedName>
</protein>
<dbReference type="Pfam" id="PF13374">
    <property type="entry name" value="TPR_10"/>
    <property type="match status" value="2"/>
</dbReference>